<dbReference type="Proteomes" id="UP000183924">
    <property type="component" value="Unassembled WGS sequence"/>
</dbReference>
<evidence type="ECO:0000256" key="1">
    <source>
        <dbReference type="ARBA" id="ARBA00004429"/>
    </source>
</evidence>
<keyword evidence="4" id="KW-0997">Cell inner membrane</keyword>
<name>A0A1J8NHK7_9COXI</name>
<feature type="transmembrane region" description="Helical" evidence="9">
    <location>
        <begin position="9"/>
        <end position="30"/>
    </location>
</feature>
<comment type="caution">
    <text evidence="10">The sequence shown here is derived from an EMBL/GenBank/DDBJ whole genome shotgun (WGS) entry which is preliminary data.</text>
</comment>
<evidence type="ECO:0000256" key="8">
    <source>
        <dbReference type="ARBA" id="ARBA00023136"/>
    </source>
</evidence>
<dbReference type="Gene3D" id="1.20.1740.10">
    <property type="entry name" value="Amino acid/polyamine transporter I"/>
    <property type="match status" value="1"/>
</dbReference>
<dbReference type="OrthoDB" id="18749at2"/>
<feature type="transmembrane region" description="Helical" evidence="9">
    <location>
        <begin position="382"/>
        <end position="402"/>
    </location>
</feature>
<dbReference type="PANTHER" id="PTHR46997">
    <property type="entry name" value="LOW AFFINITY TRYPTOPHAN PERMEASE-RELATED"/>
    <property type="match status" value="1"/>
</dbReference>
<evidence type="ECO:0000313" key="11">
    <source>
        <dbReference type="Proteomes" id="UP000183924"/>
    </source>
</evidence>
<dbReference type="GO" id="GO:0003333">
    <property type="term" value="P:amino acid transmembrane transport"/>
    <property type="evidence" value="ECO:0007669"/>
    <property type="project" value="InterPro"/>
</dbReference>
<evidence type="ECO:0000256" key="2">
    <source>
        <dbReference type="ARBA" id="ARBA00022448"/>
    </source>
</evidence>
<dbReference type="InterPro" id="IPR018227">
    <property type="entry name" value="Amino_acid_transport_2"/>
</dbReference>
<gene>
    <name evidence="10" type="ORF">A1D18_05940</name>
</gene>
<keyword evidence="11" id="KW-1185">Reference proteome</keyword>
<feature type="transmembrane region" description="Helical" evidence="9">
    <location>
        <begin position="316"/>
        <end position="334"/>
    </location>
</feature>
<keyword evidence="6" id="KW-0029">Amino-acid transport</keyword>
<keyword evidence="5 9" id="KW-0812">Transmembrane</keyword>
<dbReference type="InterPro" id="IPR013059">
    <property type="entry name" value="Trp_tyr_transpt"/>
</dbReference>
<evidence type="ECO:0000256" key="9">
    <source>
        <dbReference type="SAM" id="Phobius"/>
    </source>
</evidence>
<sequence length="403" mass="44227">MFNKLDTKLLGGILLIVGTAIGGGMLALPIATAEAGFTNSLILLFLCWFIMTVSAFLVLEVNLWLPANTNIISMSRILLGRWGESIAWISYLLLFYSVLAAYMAGGGDFLSGLLLNLGVKIPSWASILLFIAILSYIVYQGIHYVDYVNRGLMFSKLSIYVLLILFIIPSVSDTKLKDGNILYLTSGATVMITSFTFANIIPSLRTYFKDDIPKLRKAILIGSLIPLFCYLFWNLCIMGVLPREGNYGLINMLHSKHSTSEFVMQLSNRLNNPLITFMARIFTSICLATSFLASGLSLSDFLADGLRTTKRGKGGLIVYLATFLPPLTVVLFYPGAFIGALSYAGIYCAILFILLPSLMVWRGRYRKNPLAKGFRVKGGRPLLLGLGIAGVLFISNGVQIALT</sequence>
<dbReference type="PANTHER" id="PTHR46997:SF2">
    <property type="entry name" value="TYROSINE-SPECIFIC TRANSPORT SYSTEM"/>
    <property type="match status" value="1"/>
</dbReference>
<dbReference type="PRINTS" id="PR00166">
    <property type="entry name" value="AROAAPRMEASE"/>
</dbReference>
<feature type="transmembrane region" description="Helical" evidence="9">
    <location>
        <begin position="219"/>
        <end position="241"/>
    </location>
</feature>
<accession>A0A1J8NHK7</accession>
<dbReference type="AlphaFoldDB" id="A0A1J8NHK7"/>
<dbReference type="EMBL" id="LUKY01000033">
    <property type="protein sequence ID" value="OIZ94378.1"/>
    <property type="molecule type" value="Genomic_DNA"/>
</dbReference>
<evidence type="ECO:0000256" key="3">
    <source>
        <dbReference type="ARBA" id="ARBA00022475"/>
    </source>
</evidence>
<keyword evidence="8 9" id="KW-0472">Membrane</keyword>
<dbReference type="RefSeq" id="WP_071662867.1">
    <property type="nucleotide sequence ID" value="NZ_LUKY01000033.1"/>
</dbReference>
<evidence type="ECO:0000256" key="6">
    <source>
        <dbReference type="ARBA" id="ARBA00022970"/>
    </source>
</evidence>
<keyword evidence="2" id="KW-0813">Transport</keyword>
<evidence type="ECO:0000256" key="4">
    <source>
        <dbReference type="ARBA" id="ARBA00022519"/>
    </source>
</evidence>
<evidence type="ECO:0000256" key="5">
    <source>
        <dbReference type="ARBA" id="ARBA00022692"/>
    </source>
</evidence>
<feature type="transmembrane region" description="Helical" evidence="9">
    <location>
        <begin position="340"/>
        <end position="361"/>
    </location>
</feature>
<comment type="subcellular location">
    <subcellularLocation>
        <location evidence="1">Cell inner membrane</location>
        <topology evidence="1">Multi-pass membrane protein</topology>
    </subcellularLocation>
</comment>
<dbReference type="GO" id="GO:0005886">
    <property type="term" value="C:plasma membrane"/>
    <property type="evidence" value="ECO:0007669"/>
    <property type="project" value="UniProtKB-SubCell"/>
</dbReference>
<evidence type="ECO:0000256" key="7">
    <source>
        <dbReference type="ARBA" id="ARBA00022989"/>
    </source>
</evidence>
<feature type="transmembrane region" description="Helical" evidence="9">
    <location>
        <begin position="151"/>
        <end position="169"/>
    </location>
</feature>
<feature type="transmembrane region" description="Helical" evidence="9">
    <location>
        <begin position="274"/>
        <end position="296"/>
    </location>
</feature>
<dbReference type="GO" id="GO:0015173">
    <property type="term" value="F:aromatic amino acid transmembrane transporter activity"/>
    <property type="evidence" value="ECO:0007669"/>
    <property type="project" value="InterPro"/>
</dbReference>
<evidence type="ECO:0000313" key="10">
    <source>
        <dbReference type="EMBL" id="OIZ94378.1"/>
    </source>
</evidence>
<protein>
    <submittedName>
        <fullName evidence="10">Tryptophan/tyrosine permease</fullName>
    </submittedName>
</protein>
<proteinExistence type="predicted"/>
<feature type="transmembrane region" description="Helical" evidence="9">
    <location>
        <begin position="42"/>
        <end position="65"/>
    </location>
</feature>
<dbReference type="STRING" id="1225476.A1D18_05940"/>
<keyword evidence="7 9" id="KW-1133">Transmembrane helix</keyword>
<feature type="transmembrane region" description="Helical" evidence="9">
    <location>
        <begin position="121"/>
        <end position="139"/>
    </location>
</feature>
<feature type="transmembrane region" description="Helical" evidence="9">
    <location>
        <begin position="181"/>
        <end position="198"/>
    </location>
</feature>
<reference evidence="10 11" key="1">
    <citation type="submission" date="2016-03" db="EMBL/GenBank/DDBJ databases">
        <title>Comparative genomics of Rickettsiella.</title>
        <authorList>
            <person name="Chandler C."/>
            <person name="Wang Y."/>
        </authorList>
    </citation>
    <scope>NUCLEOTIDE SEQUENCE [LARGE SCALE GENOMIC DNA]</scope>
    <source>
        <strain evidence="10 11">RCFS May 2013</strain>
    </source>
</reference>
<feature type="transmembrane region" description="Helical" evidence="9">
    <location>
        <begin position="86"/>
        <end position="105"/>
    </location>
</feature>
<dbReference type="Pfam" id="PF03222">
    <property type="entry name" value="Trp_Tyr_perm"/>
    <property type="match status" value="1"/>
</dbReference>
<keyword evidence="3" id="KW-1003">Cell membrane</keyword>
<organism evidence="10 11">
    <name type="scientific">Candidatus Rickettsiella isopodorum</name>
    <dbReference type="NCBI Taxonomy" id="1225476"/>
    <lineage>
        <taxon>Bacteria</taxon>
        <taxon>Pseudomonadati</taxon>
        <taxon>Pseudomonadota</taxon>
        <taxon>Gammaproteobacteria</taxon>
        <taxon>Legionellales</taxon>
        <taxon>Coxiellaceae</taxon>
        <taxon>Rickettsiella</taxon>
    </lineage>
</organism>